<comment type="caution">
    <text evidence="1">The sequence shown here is derived from an EMBL/GenBank/DDBJ whole genome shotgun (WGS) entry which is preliminary data.</text>
</comment>
<reference evidence="1 2" key="1">
    <citation type="journal article" date="2018" name="Sci. Rep.">
        <title>Genomic signatures of local adaptation to the degree of environmental predictability in rotifers.</title>
        <authorList>
            <person name="Franch-Gras L."/>
            <person name="Hahn C."/>
            <person name="Garcia-Roger E.M."/>
            <person name="Carmona M.J."/>
            <person name="Serra M."/>
            <person name="Gomez A."/>
        </authorList>
    </citation>
    <scope>NUCLEOTIDE SEQUENCE [LARGE SCALE GENOMIC DNA]</scope>
    <source>
        <strain evidence="1">HYR1</strain>
    </source>
</reference>
<proteinExistence type="predicted"/>
<gene>
    <name evidence="1" type="ORF">BpHYR1_046831</name>
</gene>
<evidence type="ECO:0000313" key="1">
    <source>
        <dbReference type="EMBL" id="RNA29249.1"/>
    </source>
</evidence>
<dbReference type="Proteomes" id="UP000276133">
    <property type="component" value="Unassembled WGS sequence"/>
</dbReference>
<accession>A0A3M7S0Q1</accession>
<dbReference type="AlphaFoldDB" id="A0A3M7S0Q1"/>
<protein>
    <submittedName>
        <fullName evidence="1">Uncharacterized protein</fullName>
    </submittedName>
</protein>
<sequence length="60" mass="6764">MCRISSLKQGSILSLELQHSFNSSTIGLNVKIDFNLSFFLKDHIKIEHNLDSDSSAKNIK</sequence>
<dbReference type="EMBL" id="REGN01002258">
    <property type="protein sequence ID" value="RNA29249.1"/>
    <property type="molecule type" value="Genomic_DNA"/>
</dbReference>
<name>A0A3M7S0Q1_BRAPC</name>
<keyword evidence="2" id="KW-1185">Reference proteome</keyword>
<organism evidence="1 2">
    <name type="scientific">Brachionus plicatilis</name>
    <name type="common">Marine rotifer</name>
    <name type="synonym">Brachionus muelleri</name>
    <dbReference type="NCBI Taxonomy" id="10195"/>
    <lineage>
        <taxon>Eukaryota</taxon>
        <taxon>Metazoa</taxon>
        <taxon>Spiralia</taxon>
        <taxon>Gnathifera</taxon>
        <taxon>Rotifera</taxon>
        <taxon>Eurotatoria</taxon>
        <taxon>Monogononta</taxon>
        <taxon>Pseudotrocha</taxon>
        <taxon>Ploima</taxon>
        <taxon>Brachionidae</taxon>
        <taxon>Brachionus</taxon>
    </lineage>
</organism>
<evidence type="ECO:0000313" key="2">
    <source>
        <dbReference type="Proteomes" id="UP000276133"/>
    </source>
</evidence>